<reference evidence="5 6" key="1">
    <citation type="submission" date="2023-08" db="EMBL/GenBank/DDBJ databases">
        <title>Phytohabitans sansha sp. nov., isolated from marine sediment.</title>
        <authorList>
            <person name="Zhao Y."/>
            <person name="Yi K."/>
        </authorList>
    </citation>
    <scope>NUCLEOTIDE SEQUENCE [LARGE SCALE GENOMIC DNA]</scope>
    <source>
        <strain evidence="5 6">ZYX-F-186</strain>
    </source>
</reference>
<proteinExistence type="predicted"/>
<dbReference type="PANTHER" id="PTHR32308">
    <property type="entry name" value="LYASE BETA SUBUNIT, PUTATIVE (AFU_ORTHOLOGUE AFUA_4G13030)-RELATED"/>
    <property type="match status" value="1"/>
</dbReference>
<accession>A0ABU0ZUW9</accession>
<dbReference type="GO" id="GO:0016829">
    <property type="term" value="F:lyase activity"/>
    <property type="evidence" value="ECO:0007669"/>
    <property type="project" value="UniProtKB-KW"/>
</dbReference>
<name>A0ABU0ZUW9_9ACTN</name>
<evidence type="ECO:0000256" key="2">
    <source>
        <dbReference type="ARBA" id="ARBA00022723"/>
    </source>
</evidence>
<dbReference type="Gene3D" id="3.20.20.60">
    <property type="entry name" value="Phosphoenolpyruvate-binding domains"/>
    <property type="match status" value="1"/>
</dbReference>
<keyword evidence="3" id="KW-0460">Magnesium</keyword>
<dbReference type="InterPro" id="IPR005000">
    <property type="entry name" value="Aldolase/citrate-lyase_domain"/>
</dbReference>
<keyword evidence="5" id="KW-0456">Lyase</keyword>
<evidence type="ECO:0000313" key="5">
    <source>
        <dbReference type="EMBL" id="MDQ7910841.1"/>
    </source>
</evidence>
<keyword evidence="2" id="KW-0479">Metal-binding</keyword>
<feature type="domain" description="HpcH/HpaI aldolase/citrate lyase" evidence="4">
    <location>
        <begin position="8"/>
        <end position="205"/>
    </location>
</feature>
<evidence type="ECO:0000313" key="6">
    <source>
        <dbReference type="Proteomes" id="UP001230908"/>
    </source>
</evidence>
<dbReference type="PIRSF" id="PIRSF015582">
    <property type="entry name" value="Cit_lyase_B"/>
    <property type="match status" value="1"/>
</dbReference>
<dbReference type="SUPFAM" id="SSF51621">
    <property type="entry name" value="Phosphoenolpyruvate/pyruvate domain"/>
    <property type="match status" value="1"/>
</dbReference>
<dbReference type="RefSeq" id="WP_308718083.1">
    <property type="nucleotide sequence ID" value="NZ_JAVHUY010000063.1"/>
</dbReference>
<comment type="caution">
    <text evidence="5">The sequence shown here is derived from an EMBL/GenBank/DDBJ whole genome shotgun (WGS) entry which is preliminary data.</text>
</comment>
<evidence type="ECO:0000256" key="1">
    <source>
        <dbReference type="ARBA" id="ARBA00001946"/>
    </source>
</evidence>
<gene>
    <name evidence="5" type="ORF">RB614_40750</name>
</gene>
<comment type="cofactor">
    <cofactor evidence="1">
        <name>Mg(2+)</name>
        <dbReference type="ChEBI" id="CHEBI:18420"/>
    </cofactor>
</comment>
<evidence type="ECO:0000256" key="3">
    <source>
        <dbReference type="ARBA" id="ARBA00022842"/>
    </source>
</evidence>
<dbReference type="InterPro" id="IPR011206">
    <property type="entry name" value="Citrate_lyase_beta/mcl1/mcl2"/>
</dbReference>
<dbReference type="InterPro" id="IPR015813">
    <property type="entry name" value="Pyrv/PenolPyrv_kinase-like_dom"/>
</dbReference>
<protein>
    <submittedName>
        <fullName evidence="5">CoA ester lyase</fullName>
    </submittedName>
</protein>
<sequence length="277" mass="29523">MDDRKWAKVPDIPADSFMLDLEDSVSPALKEAARDKAVQYLAQPDYFQHKPVLARPNHLSTPWGKDDLVALAEAGVGCLAYPKVGTVEELDEVRAILNAHGADPDVFAIVETADGVLNAAAIARHPSVCGLMFGPGDLSVDSGITLLTAGGELNPALVAPKVHTVLAGAAAGVPTADIAYLTNIRDLDEARRKYQDSQLLGFTTGITFYPPHVPVVNAVFGPSEQEVARALEIVDAYEQVRSRGETAVTLADGRVLLVHDYEKALVVRARARAIGLA</sequence>
<dbReference type="InterPro" id="IPR040442">
    <property type="entry name" value="Pyrv_kinase-like_dom_sf"/>
</dbReference>
<evidence type="ECO:0000259" key="4">
    <source>
        <dbReference type="Pfam" id="PF03328"/>
    </source>
</evidence>
<dbReference type="Pfam" id="PF03328">
    <property type="entry name" value="HpcH_HpaI"/>
    <property type="match status" value="1"/>
</dbReference>
<keyword evidence="6" id="KW-1185">Reference proteome</keyword>
<organism evidence="5 6">
    <name type="scientific">Phytohabitans maris</name>
    <dbReference type="NCBI Taxonomy" id="3071409"/>
    <lineage>
        <taxon>Bacteria</taxon>
        <taxon>Bacillati</taxon>
        <taxon>Actinomycetota</taxon>
        <taxon>Actinomycetes</taxon>
        <taxon>Micromonosporales</taxon>
        <taxon>Micromonosporaceae</taxon>
    </lineage>
</organism>
<dbReference type="EMBL" id="JAVHUY010000063">
    <property type="protein sequence ID" value="MDQ7910841.1"/>
    <property type="molecule type" value="Genomic_DNA"/>
</dbReference>
<dbReference type="Proteomes" id="UP001230908">
    <property type="component" value="Unassembled WGS sequence"/>
</dbReference>
<dbReference type="PANTHER" id="PTHR32308:SF10">
    <property type="entry name" value="CITRATE LYASE SUBUNIT BETA"/>
    <property type="match status" value="1"/>
</dbReference>